<name>A0ABQ1TG64_9GAMM</name>
<keyword evidence="1" id="KW-0812">Transmembrane</keyword>
<evidence type="ECO:0008006" key="4">
    <source>
        <dbReference type="Google" id="ProtNLM"/>
    </source>
</evidence>
<gene>
    <name evidence="2" type="ORF">GCM10011520_38620</name>
</gene>
<comment type="caution">
    <text evidence="2">The sequence shown here is derived from an EMBL/GenBank/DDBJ whole genome shotgun (WGS) entry which is preliminary data.</text>
</comment>
<feature type="transmembrane region" description="Helical" evidence="1">
    <location>
        <begin position="63"/>
        <end position="82"/>
    </location>
</feature>
<accession>A0ABQ1TG64</accession>
<dbReference type="EMBL" id="BMKO01000022">
    <property type="protein sequence ID" value="GGE94564.1"/>
    <property type="molecule type" value="Genomic_DNA"/>
</dbReference>
<sequence>MNEELLKEYQSETNRIEEDAIHSAKAHYNAAERWSHINLFIGIPNAVLAAFAGVEAFKGSEVLAGSLAIAVAAITAISTFLNPGDRASNHKRCAGEYLALKNRSRIFNKIDCERIESEDKLDAIFKELVDKRDNLNSTSPQIPSWAFKKAKKGIDAGEADYKEK</sequence>
<protein>
    <recommendedName>
        <fullName evidence="4">SLATT domain-containing protein</fullName>
    </recommendedName>
</protein>
<dbReference type="Proteomes" id="UP000606498">
    <property type="component" value="Unassembled WGS sequence"/>
</dbReference>
<reference evidence="3" key="1">
    <citation type="journal article" date="2019" name="Int. J. Syst. Evol. Microbiol.">
        <title>The Global Catalogue of Microorganisms (GCM) 10K type strain sequencing project: providing services to taxonomists for standard genome sequencing and annotation.</title>
        <authorList>
            <consortium name="The Broad Institute Genomics Platform"/>
            <consortium name="The Broad Institute Genome Sequencing Center for Infectious Disease"/>
            <person name="Wu L."/>
            <person name="Ma J."/>
        </authorList>
    </citation>
    <scope>NUCLEOTIDE SEQUENCE [LARGE SCALE GENOMIC DNA]</scope>
    <source>
        <strain evidence="3">CGMCC 1.16033</strain>
    </source>
</reference>
<keyword evidence="3" id="KW-1185">Reference proteome</keyword>
<dbReference type="NCBIfam" id="NF033632">
    <property type="entry name" value="SLATT_4"/>
    <property type="match status" value="1"/>
</dbReference>
<proteinExistence type="predicted"/>
<evidence type="ECO:0000256" key="1">
    <source>
        <dbReference type="SAM" id="Phobius"/>
    </source>
</evidence>
<dbReference type="RefSeq" id="WP_100144104.1">
    <property type="nucleotide sequence ID" value="NZ_BMKO01000022.1"/>
</dbReference>
<keyword evidence="1" id="KW-0472">Membrane</keyword>
<organism evidence="2 3">
    <name type="scientific">Shewanella carassii</name>
    <dbReference type="NCBI Taxonomy" id="1987584"/>
    <lineage>
        <taxon>Bacteria</taxon>
        <taxon>Pseudomonadati</taxon>
        <taxon>Pseudomonadota</taxon>
        <taxon>Gammaproteobacteria</taxon>
        <taxon>Alteromonadales</taxon>
        <taxon>Shewanellaceae</taxon>
        <taxon>Shewanella</taxon>
    </lineage>
</organism>
<evidence type="ECO:0000313" key="2">
    <source>
        <dbReference type="EMBL" id="GGE94564.1"/>
    </source>
</evidence>
<feature type="transmembrane region" description="Helical" evidence="1">
    <location>
        <begin position="37"/>
        <end position="57"/>
    </location>
</feature>
<evidence type="ECO:0000313" key="3">
    <source>
        <dbReference type="Proteomes" id="UP000606498"/>
    </source>
</evidence>
<keyword evidence="1" id="KW-1133">Transmembrane helix</keyword>